<accession>S4NKL0</accession>
<evidence type="ECO:0000256" key="1">
    <source>
        <dbReference type="SAM" id="MobiDB-lite"/>
    </source>
</evidence>
<gene>
    <name evidence="2" type="ORF">STAFG_4066</name>
</gene>
<evidence type="ECO:0000313" key="3">
    <source>
        <dbReference type="Proteomes" id="UP000015001"/>
    </source>
</evidence>
<organism evidence="2 3">
    <name type="scientific">Streptomyces afghaniensis 772</name>
    <dbReference type="NCBI Taxonomy" id="1283301"/>
    <lineage>
        <taxon>Bacteria</taxon>
        <taxon>Bacillati</taxon>
        <taxon>Actinomycetota</taxon>
        <taxon>Actinomycetes</taxon>
        <taxon>Kitasatosporales</taxon>
        <taxon>Streptomycetaceae</taxon>
        <taxon>Streptomyces</taxon>
    </lineage>
</organism>
<name>S4NKL0_9ACTN</name>
<dbReference type="Proteomes" id="UP000015001">
    <property type="component" value="Unassembled WGS sequence"/>
</dbReference>
<proteinExistence type="predicted"/>
<dbReference type="PATRIC" id="fig|1283301.3.peg.4036"/>
<feature type="region of interest" description="Disordered" evidence="1">
    <location>
        <begin position="1"/>
        <end position="53"/>
    </location>
</feature>
<dbReference type="AlphaFoldDB" id="S4NKL0"/>
<evidence type="ECO:0000313" key="2">
    <source>
        <dbReference type="EMBL" id="EPJ38914.1"/>
    </source>
</evidence>
<comment type="caution">
    <text evidence="2">The sequence shown here is derived from an EMBL/GenBank/DDBJ whole genome shotgun (WGS) entry which is preliminary data.</text>
</comment>
<keyword evidence="3" id="KW-1185">Reference proteome</keyword>
<reference evidence="2 3" key="1">
    <citation type="submission" date="2013-02" db="EMBL/GenBank/DDBJ databases">
        <title>Draft Genome Sequence of Streptomyces afghaniensis, Which Produces Compounds of the Julimycin B-Complex.</title>
        <authorList>
            <person name="Gruening B.A."/>
            <person name="Praeg A."/>
            <person name="Erxleben A."/>
            <person name="Guenther S."/>
            <person name="Fiedler H.-P."/>
            <person name="Goodfellow M."/>
            <person name="Mueller M."/>
        </authorList>
    </citation>
    <scope>NUCLEOTIDE SEQUENCE [LARGE SCALE GENOMIC DNA]</scope>
    <source>
        <strain evidence="2 3">772</strain>
    </source>
</reference>
<sequence>MAVDRRRSMSVRSGPKGNTEGRPRAAFAKSVVRAVSGPPDERSTTRSGSSART</sequence>
<protein>
    <submittedName>
        <fullName evidence="2">Uncharacterized protein</fullName>
    </submittedName>
</protein>
<dbReference type="HOGENOM" id="CLU_3066499_0_0_11"/>
<dbReference type="EMBL" id="AOPY01001439">
    <property type="protein sequence ID" value="EPJ38914.1"/>
    <property type="molecule type" value="Genomic_DNA"/>
</dbReference>